<evidence type="ECO:0000259" key="2">
    <source>
        <dbReference type="Pfam" id="PF01370"/>
    </source>
</evidence>
<comment type="caution">
    <text evidence="3">The sequence shown here is derived from an EMBL/GenBank/DDBJ whole genome shotgun (WGS) entry which is preliminary data.</text>
</comment>
<dbReference type="PANTHER" id="PTHR43574">
    <property type="entry name" value="EPIMERASE-RELATED"/>
    <property type="match status" value="1"/>
</dbReference>
<name>A0A5J5IP30_9MICO</name>
<evidence type="ECO:0000313" key="4">
    <source>
        <dbReference type="Proteomes" id="UP000327039"/>
    </source>
</evidence>
<keyword evidence="4" id="KW-1185">Reference proteome</keyword>
<protein>
    <submittedName>
        <fullName evidence="3">NAD-dependent epimerase/dehydratase family protein</fullName>
    </submittedName>
</protein>
<organism evidence="3 4">
    <name type="scientific">Microbacterium radiodurans</name>
    <dbReference type="NCBI Taxonomy" id="661398"/>
    <lineage>
        <taxon>Bacteria</taxon>
        <taxon>Bacillati</taxon>
        <taxon>Actinomycetota</taxon>
        <taxon>Actinomycetes</taxon>
        <taxon>Micrococcales</taxon>
        <taxon>Microbacteriaceae</taxon>
        <taxon>Microbacterium</taxon>
    </lineage>
</organism>
<dbReference type="OrthoDB" id="9801785at2"/>
<dbReference type="InterPro" id="IPR001509">
    <property type="entry name" value="Epimerase_deHydtase"/>
</dbReference>
<keyword evidence="1" id="KW-0520">NAD</keyword>
<dbReference type="Proteomes" id="UP000327039">
    <property type="component" value="Unassembled WGS sequence"/>
</dbReference>
<gene>
    <name evidence="3" type="ORF">F6B42_14345</name>
</gene>
<proteinExistence type="predicted"/>
<dbReference type="EMBL" id="VYRZ01000004">
    <property type="protein sequence ID" value="KAA9084155.1"/>
    <property type="molecule type" value="Genomic_DNA"/>
</dbReference>
<dbReference type="Gene3D" id="3.40.50.720">
    <property type="entry name" value="NAD(P)-binding Rossmann-like Domain"/>
    <property type="match status" value="1"/>
</dbReference>
<evidence type="ECO:0000256" key="1">
    <source>
        <dbReference type="ARBA" id="ARBA00023027"/>
    </source>
</evidence>
<dbReference type="Pfam" id="PF01370">
    <property type="entry name" value="Epimerase"/>
    <property type="match status" value="1"/>
</dbReference>
<dbReference type="SUPFAM" id="SSF51735">
    <property type="entry name" value="NAD(P)-binding Rossmann-fold domains"/>
    <property type="match status" value="1"/>
</dbReference>
<dbReference type="PRINTS" id="PR01713">
    <property type="entry name" value="NUCEPIMERASE"/>
</dbReference>
<dbReference type="AlphaFoldDB" id="A0A5J5IP30"/>
<feature type="domain" description="NAD-dependent epimerase/dehydratase" evidence="2">
    <location>
        <begin position="3"/>
        <end position="241"/>
    </location>
</feature>
<dbReference type="InterPro" id="IPR036291">
    <property type="entry name" value="NAD(P)-bd_dom_sf"/>
</dbReference>
<reference evidence="4" key="1">
    <citation type="submission" date="2019-09" db="EMBL/GenBank/DDBJ databases">
        <title>Mumia zhuanghuii sp. nov. isolated from the intestinal contents of plateau pika (Ochotona curzoniae) in the Qinghai-Tibet plateau of China.</title>
        <authorList>
            <person name="Tian Z."/>
        </authorList>
    </citation>
    <scope>NUCLEOTIDE SEQUENCE [LARGE SCALE GENOMIC DNA]</scope>
    <source>
        <strain evidence="4">DSM 25564</strain>
    </source>
</reference>
<evidence type="ECO:0000313" key="3">
    <source>
        <dbReference type="EMBL" id="KAA9084155.1"/>
    </source>
</evidence>
<sequence>MKVLITGAAGFVGSRIARRALAEGHQVVGVDALTDYYDPEIKRRNVKLLTGSNFEFVAGDLLDQDLKSLLDGVNVIFHQAGQPGVRSSWGRDFEIYLRANIAATQQLLEAAVGSQSLRAMVYASSSSVYGDAENYPTLESDRPMPVSPYGVSKLAAEHLCTLYARNFGVPTVSLRYFTVYGPGQRPDMAFTRFCKAAVTGSPITLYGDGEQIRDFTFVDDIVEANFAAGFGQVEPGSVFNVAGGSNVSVNEVIRTLEELSDESIQIDRRDAVSGDVRRTSGSTAAIQSALGWSPKVSLKEGLAAQFEWARESFGTAT</sequence>
<accession>A0A5J5IP30</accession>